<proteinExistence type="predicted"/>
<protein>
    <submittedName>
        <fullName evidence="2">Glycosyltransferase</fullName>
        <ecNumber evidence="2">2.4.-.-</ecNumber>
    </submittedName>
</protein>
<reference evidence="2 3" key="1">
    <citation type="submission" date="2024-12" db="EMBL/GenBank/DDBJ databases">
        <authorList>
            <person name="Lee Y."/>
        </authorList>
    </citation>
    <scope>NUCLEOTIDE SEQUENCE [LARGE SCALE GENOMIC DNA]</scope>
    <source>
        <strain evidence="2 3">03SUJ4</strain>
    </source>
</reference>
<sequence>MNAVVETGLHACEAPDAAPTAATWLQVLTDIHPRYGGVSAAVPELSRALRWSGLDAPIAALCRADEQTVPWQTEPDQIHFFPRARGAWLPGGRHDADMRELMRFCDGAHVHGLWTAASHVALRAARYAGKPLCVAAHGMLEPWSLRQHRFRKQCYAALIEHRVLRGAACLHALTRSEAESYRAITRDVPVIVVPNGVEVPGDVAAAHFFAIYPELRDRRIVLFLSRLHPKKAADVLLRAWPRVQAECPDAHLVIAGAGEPGYELALHALAAAQCARGSVTFTGMLQGRLKWAALCAAECFVLPSHSEGFSVAILEALGSGTPVIATPQCNMPEIETGQCGWLTEPRKDVLSDVLRSVLSQTRSMNAQAGQRGRDLVLRRYAWSAIARQMAEVYLWLGGASLPASVEVLQ</sequence>
<dbReference type="PANTHER" id="PTHR12526:SF637">
    <property type="entry name" value="GLYCOSYLTRANSFERASE EPSF-RELATED"/>
    <property type="match status" value="1"/>
</dbReference>
<dbReference type="PANTHER" id="PTHR12526">
    <property type="entry name" value="GLYCOSYLTRANSFERASE"/>
    <property type="match status" value="1"/>
</dbReference>
<dbReference type="Pfam" id="PF13692">
    <property type="entry name" value="Glyco_trans_1_4"/>
    <property type="match status" value="1"/>
</dbReference>
<dbReference type="InterPro" id="IPR028098">
    <property type="entry name" value="Glyco_trans_4-like_N"/>
</dbReference>
<keyword evidence="2" id="KW-0328">Glycosyltransferase</keyword>
<keyword evidence="3" id="KW-1185">Reference proteome</keyword>
<dbReference type="EC" id="2.4.-.-" evidence="2"/>
<gene>
    <name evidence="2" type="ORF">ACK2TP_03520</name>
</gene>
<organism evidence="2 3">
    <name type="scientific">Terriglobus aquaticus</name>
    <dbReference type="NCBI Taxonomy" id="940139"/>
    <lineage>
        <taxon>Bacteria</taxon>
        <taxon>Pseudomonadati</taxon>
        <taxon>Acidobacteriota</taxon>
        <taxon>Terriglobia</taxon>
        <taxon>Terriglobales</taxon>
        <taxon>Acidobacteriaceae</taxon>
        <taxon>Terriglobus</taxon>
    </lineage>
</organism>
<evidence type="ECO:0000313" key="3">
    <source>
        <dbReference type="Proteomes" id="UP001634747"/>
    </source>
</evidence>
<dbReference type="GO" id="GO:0016757">
    <property type="term" value="F:glycosyltransferase activity"/>
    <property type="evidence" value="ECO:0007669"/>
    <property type="project" value="UniProtKB-KW"/>
</dbReference>
<dbReference type="RefSeq" id="WP_263413628.1">
    <property type="nucleotide sequence ID" value="NZ_BAABBH010000001.1"/>
</dbReference>
<evidence type="ECO:0000313" key="2">
    <source>
        <dbReference type="EMBL" id="MFN2974821.1"/>
    </source>
</evidence>
<dbReference type="Gene3D" id="3.40.50.2000">
    <property type="entry name" value="Glycogen Phosphorylase B"/>
    <property type="match status" value="2"/>
</dbReference>
<dbReference type="SUPFAM" id="SSF53756">
    <property type="entry name" value="UDP-Glycosyltransferase/glycogen phosphorylase"/>
    <property type="match status" value="1"/>
</dbReference>
<evidence type="ECO:0000259" key="1">
    <source>
        <dbReference type="Pfam" id="PF13579"/>
    </source>
</evidence>
<keyword evidence="2" id="KW-0808">Transferase</keyword>
<accession>A0ABW9KGF8</accession>
<name>A0ABW9KGF8_9BACT</name>
<dbReference type="EMBL" id="JBJYXY010000001">
    <property type="protein sequence ID" value="MFN2974821.1"/>
    <property type="molecule type" value="Genomic_DNA"/>
</dbReference>
<feature type="domain" description="Glycosyltransferase subfamily 4-like N-terminal" evidence="1">
    <location>
        <begin position="36"/>
        <end position="196"/>
    </location>
</feature>
<dbReference type="Proteomes" id="UP001634747">
    <property type="component" value="Unassembled WGS sequence"/>
</dbReference>
<comment type="caution">
    <text evidence="2">The sequence shown here is derived from an EMBL/GenBank/DDBJ whole genome shotgun (WGS) entry which is preliminary data.</text>
</comment>
<dbReference type="Pfam" id="PF13579">
    <property type="entry name" value="Glyco_trans_4_4"/>
    <property type="match status" value="1"/>
</dbReference>